<evidence type="ECO:0000313" key="1">
    <source>
        <dbReference type="EMBL" id="EDL94135.1"/>
    </source>
</evidence>
<proteinExistence type="predicted"/>
<gene>
    <name evidence="1" type="ORF">rCG_42155</name>
</gene>
<dbReference type="EMBL" id="CH474010">
    <property type="protein sequence ID" value="EDL94135.1"/>
    <property type="molecule type" value="Genomic_DNA"/>
</dbReference>
<protein>
    <submittedName>
        <fullName evidence="1">RCG42155</fullName>
    </submittedName>
</protein>
<dbReference type="AlphaFoldDB" id="A6K088"/>
<accession>A6K088</accession>
<reference evidence="1 2" key="1">
    <citation type="submission" date="2005-07" db="EMBL/GenBank/DDBJ databases">
        <authorList>
            <person name="Mural R.J."/>
            <person name="Li P.W."/>
            <person name="Adams M.D."/>
            <person name="Amanatides P.G."/>
            <person name="Baden-Tillson H."/>
            <person name="Barnstead M."/>
            <person name="Chin S.H."/>
            <person name="Dew I."/>
            <person name="Evans C.A."/>
            <person name="Ferriera S."/>
            <person name="Flanigan M."/>
            <person name="Fosler C."/>
            <person name="Glodek A."/>
            <person name="Gu Z."/>
            <person name="Holt R.A."/>
            <person name="Jennings D."/>
            <person name="Kraft C.L."/>
            <person name="Lu F."/>
            <person name="Nguyen T."/>
            <person name="Nusskern D.R."/>
            <person name="Pfannkoch C.M."/>
            <person name="Sitter C."/>
            <person name="Sutton G.G."/>
            <person name="Venter J.C."/>
            <person name="Wang Z."/>
            <person name="Woodage T."/>
            <person name="Zheng X.H."/>
            <person name="Zhong F."/>
        </authorList>
    </citation>
    <scope>NUCLEOTIDE SEQUENCE [LARGE SCALE GENOMIC DNA]</scope>
    <source>
        <strain>BN</strain>
        <strain evidence="2">Sprague-Dawley</strain>
    </source>
</reference>
<name>A6K088_RAT</name>
<organism evidence="1 2">
    <name type="scientific">Rattus norvegicus</name>
    <name type="common">Rat</name>
    <dbReference type="NCBI Taxonomy" id="10116"/>
    <lineage>
        <taxon>Eukaryota</taxon>
        <taxon>Metazoa</taxon>
        <taxon>Chordata</taxon>
        <taxon>Craniata</taxon>
        <taxon>Vertebrata</taxon>
        <taxon>Euteleostomi</taxon>
        <taxon>Mammalia</taxon>
        <taxon>Eutheria</taxon>
        <taxon>Euarchontoglires</taxon>
        <taxon>Glires</taxon>
        <taxon>Rodentia</taxon>
        <taxon>Myomorpha</taxon>
        <taxon>Muroidea</taxon>
        <taxon>Muridae</taxon>
        <taxon>Murinae</taxon>
        <taxon>Rattus</taxon>
    </lineage>
</organism>
<dbReference type="Proteomes" id="UP000234681">
    <property type="component" value="Chromosome 15"/>
</dbReference>
<evidence type="ECO:0000313" key="2">
    <source>
        <dbReference type="Proteomes" id="UP000234681"/>
    </source>
</evidence>
<sequence length="99" mass="10945">MFISALACGLKLQLSARLCLEGQWDIVCLLFLLLFFPNHTDLYVRQALTKPTRLVLNSCPSSGRLLQTCNVASGPRGSRTACLHHSASPFLSHNHLLCH</sequence>